<dbReference type="InterPro" id="IPR002797">
    <property type="entry name" value="Polysacc_synth"/>
</dbReference>
<dbReference type="Pfam" id="PF01943">
    <property type="entry name" value="Polysacc_synt"/>
    <property type="match status" value="1"/>
</dbReference>
<keyword evidence="4 6" id="KW-1133">Transmembrane helix</keyword>
<name>A0ABW0JAR8_9BURK</name>
<sequence length="469" mass="51900">MGIRTERPRQVCSNAVPVCIRGSARRTRRGCIASHPSFVRHEVPLSARKDAIALYVIQGCNFLVPLLALPWLSRTLGPEKFGQLGFAQAFIQFFIMMTDFGFDLTAARKVSINRDNPVELARLYWTVTIAKGGLAALSILVVVVMLLCVPSLYPDRWVIAIGFLSVVGTVLNPLWLYQGLERMPRMALVSLLSRVACLVPFFLFVRSPQDYLIAAATIFLPLMLSGLWLTGAAHVNGMVTSWQRVTWADLREQSADAFQIFSGSALTFLYTYANTVVLRFIGGNVQVGYYVTADKLTSPIRQLLWPLVQTLFPRVCKLYAQGDTAAAEEIVRKLISAVVLVNALAILTIYLVGDRLVLLLFGARFMPALPVLKVLIFLPFILALAIILLQLRLVARGELRSLKRIYAIGAGFHAIQLIWLVTWLGALGTAIAVVSTETLVTGLVYYECRKLRHRGRAVEPSLRIGDGPA</sequence>
<evidence type="ECO:0000256" key="2">
    <source>
        <dbReference type="ARBA" id="ARBA00022475"/>
    </source>
</evidence>
<evidence type="ECO:0000313" key="8">
    <source>
        <dbReference type="Proteomes" id="UP001596103"/>
    </source>
</evidence>
<feature type="transmembrane region" description="Helical" evidence="6">
    <location>
        <begin position="157"/>
        <end position="175"/>
    </location>
</feature>
<dbReference type="InterPro" id="IPR050833">
    <property type="entry name" value="Poly_Biosynth_Transport"/>
</dbReference>
<feature type="transmembrane region" description="Helical" evidence="6">
    <location>
        <begin position="372"/>
        <end position="393"/>
    </location>
</feature>
<dbReference type="EMBL" id="JBHSMP010000017">
    <property type="protein sequence ID" value="MFC5430216.1"/>
    <property type="molecule type" value="Genomic_DNA"/>
</dbReference>
<dbReference type="Proteomes" id="UP001596103">
    <property type="component" value="Unassembled WGS sequence"/>
</dbReference>
<feature type="transmembrane region" description="Helical" evidence="6">
    <location>
        <begin position="405"/>
        <end position="421"/>
    </location>
</feature>
<comment type="subcellular location">
    <subcellularLocation>
        <location evidence="1">Cell membrane</location>
        <topology evidence="1">Multi-pass membrane protein</topology>
    </subcellularLocation>
</comment>
<proteinExistence type="predicted"/>
<keyword evidence="8" id="KW-1185">Reference proteome</keyword>
<evidence type="ECO:0000256" key="1">
    <source>
        <dbReference type="ARBA" id="ARBA00004651"/>
    </source>
</evidence>
<evidence type="ECO:0000256" key="4">
    <source>
        <dbReference type="ARBA" id="ARBA00022989"/>
    </source>
</evidence>
<comment type="caution">
    <text evidence="7">The sequence shown here is derived from an EMBL/GenBank/DDBJ whole genome shotgun (WGS) entry which is preliminary data.</text>
</comment>
<evidence type="ECO:0000256" key="3">
    <source>
        <dbReference type="ARBA" id="ARBA00022692"/>
    </source>
</evidence>
<protein>
    <submittedName>
        <fullName evidence="7">Flippase</fullName>
    </submittedName>
</protein>
<feature type="transmembrane region" description="Helical" evidence="6">
    <location>
        <begin position="211"/>
        <end position="235"/>
    </location>
</feature>
<gene>
    <name evidence="7" type="ORF">ACFPTO_15610</name>
</gene>
<feature type="transmembrane region" description="Helical" evidence="6">
    <location>
        <begin position="52"/>
        <end position="72"/>
    </location>
</feature>
<feature type="transmembrane region" description="Helical" evidence="6">
    <location>
        <begin position="84"/>
        <end position="102"/>
    </location>
</feature>
<dbReference type="CDD" id="cd13128">
    <property type="entry name" value="MATE_Wzx_like"/>
    <property type="match status" value="1"/>
</dbReference>
<evidence type="ECO:0000313" key="7">
    <source>
        <dbReference type="EMBL" id="MFC5430216.1"/>
    </source>
</evidence>
<keyword evidence="3 6" id="KW-0812">Transmembrane</keyword>
<feature type="transmembrane region" description="Helical" evidence="6">
    <location>
        <begin position="427"/>
        <end position="446"/>
    </location>
</feature>
<evidence type="ECO:0000256" key="5">
    <source>
        <dbReference type="ARBA" id="ARBA00023136"/>
    </source>
</evidence>
<feature type="transmembrane region" description="Helical" evidence="6">
    <location>
        <begin position="123"/>
        <end position="145"/>
    </location>
</feature>
<accession>A0ABW0JAR8</accession>
<evidence type="ECO:0000256" key="6">
    <source>
        <dbReference type="SAM" id="Phobius"/>
    </source>
</evidence>
<feature type="transmembrane region" description="Helical" evidence="6">
    <location>
        <begin position="334"/>
        <end position="352"/>
    </location>
</feature>
<keyword evidence="2" id="KW-1003">Cell membrane</keyword>
<dbReference type="PANTHER" id="PTHR30250:SF11">
    <property type="entry name" value="O-ANTIGEN TRANSPORTER-RELATED"/>
    <property type="match status" value="1"/>
</dbReference>
<dbReference type="PANTHER" id="PTHR30250">
    <property type="entry name" value="PST FAMILY PREDICTED COLANIC ACID TRANSPORTER"/>
    <property type="match status" value="1"/>
</dbReference>
<dbReference type="RefSeq" id="WP_377712477.1">
    <property type="nucleotide sequence ID" value="NZ_JBHSMP010000017.1"/>
</dbReference>
<reference evidence="8" key="1">
    <citation type="journal article" date="2019" name="Int. J. Syst. Evol. Microbiol.">
        <title>The Global Catalogue of Microorganisms (GCM) 10K type strain sequencing project: providing services to taxonomists for standard genome sequencing and annotation.</title>
        <authorList>
            <consortium name="The Broad Institute Genomics Platform"/>
            <consortium name="The Broad Institute Genome Sequencing Center for Infectious Disease"/>
            <person name="Wu L."/>
            <person name="Ma J."/>
        </authorList>
    </citation>
    <scope>NUCLEOTIDE SEQUENCE [LARGE SCALE GENOMIC DNA]</scope>
    <source>
        <strain evidence="8">CCUG 56042</strain>
    </source>
</reference>
<organism evidence="7 8">
    <name type="scientific">Paraburkholderia denitrificans</name>
    <dbReference type="NCBI Taxonomy" id="694025"/>
    <lineage>
        <taxon>Bacteria</taxon>
        <taxon>Pseudomonadati</taxon>
        <taxon>Pseudomonadota</taxon>
        <taxon>Betaproteobacteria</taxon>
        <taxon>Burkholderiales</taxon>
        <taxon>Burkholderiaceae</taxon>
        <taxon>Paraburkholderia</taxon>
    </lineage>
</organism>
<keyword evidence="5 6" id="KW-0472">Membrane</keyword>